<dbReference type="FunFam" id="3.40.20.10:FF:000005">
    <property type="entry name" value="Gelsolin"/>
    <property type="match status" value="1"/>
</dbReference>
<proteinExistence type="inferred from homology"/>
<evidence type="ECO:0000313" key="6">
    <source>
        <dbReference type="Proteomes" id="UP000515163"/>
    </source>
</evidence>
<comment type="similarity">
    <text evidence="1">Belongs to the villin/gelsolin family.</text>
</comment>
<keyword evidence="3" id="KW-0677">Repeat</keyword>
<dbReference type="InterPro" id="IPR007122">
    <property type="entry name" value="Villin/Gelsolin"/>
</dbReference>
<dbReference type="OrthoDB" id="6375767at2759"/>
<dbReference type="SMART" id="SM00262">
    <property type="entry name" value="GEL"/>
    <property type="match status" value="6"/>
</dbReference>
<dbReference type="GO" id="GO:0008154">
    <property type="term" value="P:actin polymerization or depolymerization"/>
    <property type="evidence" value="ECO:0007669"/>
    <property type="project" value="TreeGrafter"/>
</dbReference>
<dbReference type="PRINTS" id="PR00597">
    <property type="entry name" value="GELSOLIN"/>
</dbReference>
<evidence type="ECO:0000256" key="4">
    <source>
        <dbReference type="ARBA" id="ARBA00023203"/>
    </source>
</evidence>
<dbReference type="Gene3D" id="3.40.20.10">
    <property type="entry name" value="Severin"/>
    <property type="match status" value="6"/>
</dbReference>
<dbReference type="InterPro" id="IPR036886">
    <property type="entry name" value="Villin_headpiece_dom_sf"/>
</dbReference>
<evidence type="ECO:0000256" key="2">
    <source>
        <dbReference type="ARBA" id="ARBA00022467"/>
    </source>
</evidence>
<dbReference type="CDD" id="cd11288">
    <property type="entry name" value="gelsolin_S5_like"/>
    <property type="match status" value="1"/>
</dbReference>
<dbReference type="AlphaFoldDB" id="A0A6P8I6H3"/>
<dbReference type="FunFam" id="3.40.20.10:FF:000001">
    <property type="entry name" value="Gelsolin"/>
    <property type="match status" value="1"/>
</dbReference>
<dbReference type="Proteomes" id="UP000515163">
    <property type="component" value="Unplaced"/>
</dbReference>
<organism evidence="6 7">
    <name type="scientific">Actinia tenebrosa</name>
    <name type="common">Australian red waratah sea anemone</name>
    <dbReference type="NCBI Taxonomy" id="6105"/>
    <lineage>
        <taxon>Eukaryota</taxon>
        <taxon>Metazoa</taxon>
        <taxon>Cnidaria</taxon>
        <taxon>Anthozoa</taxon>
        <taxon>Hexacorallia</taxon>
        <taxon>Actiniaria</taxon>
        <taxon>Actiniidae</taxon>
        <taxon>Actinia</taxon>
    </lineage>
</organism>
<protein>
    <submittedName>
        <fullName evidence="7 8">Adseverin-like</fullName>
    </submittedName>
</protein>
<accession>A0A6P8I6H3</accession>
<evidence type="ECO:0000256" key="3">
    <source>
        <dbReference type="ARBA" id="ARBA00022737"/>
    </source>
</evidence>
<dbReference type="GO" id="GO:0051016">
    <property type="term" value="P:barbed-end actin filament capping"/>
    <property type="evidence" value="ECO:0007669"/>
    <property type="project" value="TreeGrafter"/>
</dbReference>
<dbReference type="PROSITE" id="PS51089">
    <property type="entry name" value="HP"/>
    <property type="match status" value="1"/>
</dbReference>
<sequence>MAGLDPDMKADVDSVKGKTALIIWRDNRGNMERVPEKEYGKFYKGDCYVIYNCYTKKSGTTPVIHIHFLIGSESTGQDEQMDVAMFATILDEYLGGGAVQYRELMGNESVEFKAIFNGRRAPNLRYAKGGHESRLKKMDNSNRTQLYEIKGARIAQAVEVDVKLASLNSDDCYVLDGGKGLFVLLGEKSNRNEQAKAISLANSIRDNEQGGRGHVIIIDEKNLNTHDKRDEIRKLFELPSSAKLNFGNLRRLQARSDEDADKLARASKLYKICDAGDRVEMKELGPPRQELLNDNDCFILFTGRNVYVWKGKKASSTERAQAMANAKGFLKQLSESPNLGIVVMPQFAETAAFRACFPSWKDDSALEPVNVDYSKPKGTGGVARSVHTVIDFRALHEKPRSVEVNDPYANDNGQSDGLKIYKIDLLKNDGDNDDDKTLVDSGRNLVFNSADCYVLVYSYGPGGRKTIIYYWLGNESPQLKKGAAAKIAESIDDREFGGLAVQERVIEGKEPPHFMRIFNGYILVKQERLNGNQDHLYHVRAKKENDARVVEVDVDASNLNSNDCFILDSRKGMFLWYGKGSTGDERKVVQEAAAKLDPKRGASGNYTFYREGEERADFWNALGGEKSYPTELIPNLQDCNTKHEPRLFHCYNIMGSLQVEEVYEFDQDDLIPDDVFFLDTYYRLYIWVGKGARRDEKEDTIKFVQEFIRNDPTPRTDTDANICVISQGAEPDSFKAYFGVWEDVRTETMSAEDHKRLAMDRNAVSLEHEEEVPEGKFSLAELQVPIDELPYGVKVEKREMYLTDDQFEDVFKMSKENYMELPKWKKDFLRKQNNLF</sequence>
<dbReference type="GO" id="GO:0015629">
    <property type="term" value="C:actin cytoskeleton"/>
    <property type="evidence" value="ECO:0007669"/>
    <property type="project" value="TreeGrafter"/>
</dbReference>
<dbReference type="GO" id="GO:0005546">
    <property type="term" value="F:phosphatidylinositol-4,5-bisphosphate binding"/>
    <property type="evidence" value="ECO:0007669"/>
    <property type="project" value="TreeGrafter"/>
</dbReference>
<dbReference type="SUPFAM" id="SSF55753">
    <property type="entry name" value="Actin depolymerizing proteins"/>
    <property type="match status" value="6"/>
</dbReference>
<evidence type="ECO:0000313" key="7">
    <source>
        <dbReference type="RefSeq" id="XP_031560632.1"/>
    </source>
</evidence>
<dbReference type="Gene3D" id="1.10.950.10">
    <property type="entry name" value="Villin headpiece domain"/>
    <property type="match status" value="1"/>
</dbReference>
<dbReference type="SUPFAM" id="SSF47050">
    <property type="entry name" value="VHP, Villin headpiece domain"/>
    <property type="match status" value="1"/>
</dbReference>
<dbReference type="InterPro" id="IPR003128">
    <property type="entry name" value="Villin_headpiece"/>
</dbReference>
<name>A0A6P8I6H3_ACTTE</name>
<evidence type="ECO:0000256" key="1">
    <source>
        <dbReference type="ARBA" id="ARBA00008418"/>
    </source>
</evidence>
<dbReference type="GO" id="GO:0051014">
    <property type="term" value="P:actin filament severing"/>
    <property type="evidence" value="ECO:0007669"/>
    <property type="project" value="TreeGrafter"/>
</dbReference>
<dbReference type="Pfam" id="PF00626">
    <property type="entry name" value="Gelsolin"/>
    <property type="match status" value="5"/>
</dbReference>
<gene>
    <name evidence="7 8" type="primary">LOC116296709</name>
</gene>
<dbReference type="InterPro" id="IPR029006">
    <property type="entry name" value="ADF-H/Gelsolin-like_dom_sf"/>
</dbReference>
<dbReference type="KEGG" id="aten:116296709"/>
<dbReference type="RefSeq" id="XP_031560633.1">
    <property type="nucleotide sequence ID" value="XM_031704773.1"/>
</dbReference>
<evidence type="ECO:0000313" key="8">
    <source>
        <dbReference type="RefSeq" id="XP_031560633.1"/>
    </source>
</evidence>
<dbReference type="Pfam" id="PF02209">
    <property type="entry name" value="VHP"/>
    <property type="match status" value="1"/>
</dbReference>
<feature type="domain" description="HP" evidence="5">
    <location>
        <begin position="771"/>
        <end position="836"/>
    </location>
</feature>
<dbReference type="RefSeq" id="XP_031560632.1">
    <property type="nucleotide sequence ID" value="XM_031704772.1"/>
</dbReference>
<keyword evidence="6" id="KW-1185">Reference proteome</keyword>
<keyword evidence="2" id="KW-0117">Actin capping</keyword>
<dbReference type="GO" id="GO:0051015">
    <property type="term" value="F:actin filament binding"/>
    <property type="evidence" value="ECO:0007669"/>
    <property type="project" value="InterPro"/>
</dbReference>
<keyword evidence="4" id="KW-0009">Actin-binding</keyword>
<dbReference type="PANTHER" id="PTHR11977">
    <property type="entry name" value="VILLIN"/>
    <property type="match status" value="1"/>
</dbReference>
<dbReference type="InterPro" id="IPR007123">
    <property type="entry name" value="Gelsolin-like_dom"/>
</dbReference>
<dbReference type="PANTHER" id="PTHR11977:SF123">
    <property type="entry name" value="GELSOLIN"/>
    <property type="match status" value="1"/>
</dbReference>
<dbReference type="SMART" id="SM00153">
    <property type="entry name" value="VHP"/>
    <property type="match status" value="1"/>
</dbReference>
<reference evidence="7 8" key="1">
    <citation type="submission" date="2025-04" db="UniProtKB">
        <authorList>
            <consortium name="RefSeq"/>
        </authorList>
    </citation>
    <scope>IDENTIFICATION</scope>
    <source>
        <tissue evidence="7 8">Tentacle</tissue>
    </source>
</reference>
<dbReference type="GeneID" id="116296709"/>
<dbReference type="GO" id="GO:0005737">
    <property type="term" value="C:cytoplasm"/>
    <property type="evidence" value="ECO:0007669"/>
    <property type="project" value="TreeGrafter"/>
</dbReference>
<evidence type="ECO:0000259" key="5">
    <source>
        <dbReference type="PROSITE" id="PS51089"/>
    </source>
</evidence>